<dbReference type="InterPro" id="IPR011042">
    <property type="entry name" value="6-blade_b-propeller_TolB-like"/>
</dbReference>
<proteinExistence type="predicted"/>
<protein>
    <recommendedName>
        <fullName evidence="4">NHL repeat containing protein</fullName>
    </recommendedName>
</protein>
<reference evidence="2" key="1">
    <citation type="journal article" date="2014" name="Int. J. Syst. Evol. Microbiol.">
        <title>Complete genome sequence of Corynebacterium casei LMG S-19264T (=DSM 44701T), isolated from a smear-ripened cheese.</title>
        <authorList>
            <consortium name="US DOE Joint Genome Institute (JGI-PGF)"/>
            <person name="Walter F."/>
            <person name="Albersmeier A."/>
            <person name="Kalinowski J."/>
            <person name="Ruckert C."/>
        </authorList>
    </citation>
    <scope>NUCLEOTIDE SEQUENCE</scope>
    <source>
        <strain evidence="2">CGMCC 1.15447</strain>
    </source>
</reference>
<dbReference type="Gene3D" id="2.120.10.30">
    <property type="entry name" value="TolB, C-terminal domain"/>
    <property type="match status" value="1"/>
</dbReference>
<evidence type="ECO:0000313" key="3">
    <source>
        <dbReference type="Proteomes" id="UP000648801"/>
    </source>
</evidence>
<comment type="caution">
    <text evidence="2">The sequence shown here is derived from an EMBL/GenBank/DDBJ whole genome shotgun (WGS) entry which is preliminary data.</text>
</comment>
<dbReference type="RefSeq" id="WP_229668723.1">
    <property type="nucleotide sequence ID" value="NZ_BMJB01000001.1"/>
</dbReference>
<dbReference type="SUPFAM" id="SSF101898">
    <property type="entry name" value="NHL repeat"/>
    <property type="match status" value="1"/>
</dbReference>
<accession>A0A916RLJ2</accession>
<sequence>MQRHQTSPQVGLLGLLALIAATAALPARAASFIGGFSTITILSSTIPTNGDVNPYGVALIPQSKGNLVAGNFLISNFNNAGNLQGTGTTIVQITPSGSFSLFAQIDPTTTSCPGGVGLTTALVVLRSGFVVVGSLPTTDGTSATIGSGCLIVLNSTGRVVKTITGNHLNGPWDMTAVDGGQLAALFVTNVLNDTVKAGGKVVHHGTVVRILLGDFDDAAPRVLDSTVIADGFSERTDPAALVIGPTGAAFDDSTGTLYVADSLNNRIAAIPNALFRNLPSHGGVTVSQGGAINDPLGLALAPNHDIITANGNDGNLVETNPSTGQQVAVKLVDNSGGPPPGAGALFGIGVTSAGVYFVDDATNTFNLLN</sequence>
<dbReference type="EMBL" id="BMJB01000001">
    <property type="protein sequence ID" value="GGA60655.1"/>
    <property type="molecule type" value="Genomic_DNA"/>
</dbReference>
<dbReference type="Proteomes" id="UP000648801">
    <property type="component" value="Unassembled WGS sequence"/>
</dbReference>
<organism evidence="2 3">
    <name type="scientific">Edaphobacter acidisoli</name>
    <dbReference type="NCBI Taxonomy" id="2040573"/>
    <lineage>
        <taxon>Bacteria</taxon>
        <taxon>Pseudomonadati</taxon>
        <taxon>Acidobacteriota</taxon>
        <taxon>Terriglobia</taxon>
        <taxon>Terriglobales</taxon>
        <taxon>Acidobacteriaceae</taxon>
        <taxon>Edaphobacter</taxon>
    </lineage>
</organism>
<evidence type="ECO:0000313" key="2">
    <source>
        <dbReference type="EMBL" id="GGA60655.1"/>
    </source>
</evidence>
<keyword evidence="1" id="KW-0732">Signal</keyword>
<reference evidence="2" key="2">
    <citation type="submission" date="2020-09" db="EMBL/GenBank/DDBJ databases">
        <authorList>
            <person name="Sun Q."/>
            <person name="Zhou Y."/>
        </authorList>
    </citation>
    <scope>NUCLEOTIDE SEQUENCE</scope>
    <source>
        <strain evidence="2">CGMCC 1.15447</strain>
    </source>
</reference>
<evidence type="ECO:0008006" key="4">
    <source>
        <dbReference type="Google" id="ProtNLM"/>
    </source>
</evidence>
<name>A0A916RLJ2_9BACT</name>
<gene>
    <name evidence="2" type="ORF">GCM10011507_10240</name>
</gene>
<evidence type="ECO:0000256" key="1">
    <source>
        <dbReference type="SAM" id="SignalP"/>
    </source>
</evidence>
<keyword evidence="3" id="KW-1185">Reference proteome</keyword>
<dbReference type="AlphaFoldDB" id="A0A916RLJ2"/>
<feature type="chain" id="PRO_5036848852" description="NHL repeat containing protein" evidence="1">
    <location>
        <begin position="30"/>
        <end position="369"/>
    </location>
</feature>
<feature type="signal peptide" evidence="1">
    <location>
        <begin position="1"/>
        <end position="29"/>
    </location>
</feature>